<keyword evidence="3" id="KW-1003">Cell membrane</keyword>
<dbReference type="RefSeq" id="WP_208259248.1">
    <property type="nucleotide sequence ID" value="NZ_JAGEOJ010000013.1"/>
</dbReference>
<protein>
    <submittedName>
        <fullName evidence="5">LppX_LprAFG lipoprotein</fullName>
    </submittedName>
</protein>
<reference evidence="5" key="1">
    <citation type="submission" date="2021-03" db="EMBL/GenBank/DDBJ databases">
        <authorList>
            <person name="Kanchanasin P."/>
            <person name="Saeng-In P."/>
            <person name="Phongsopitanun W."/>
            <person name="Yuki M."/>
            <person name="Kudo T."/>
            <person name="Ohkuma M."/>
            <person name="Tanasupawat S."/>
        </authorList>
    </citation>
    <scope>NUCLEOTIDE SEQUENCE</scope>
    <source>
        <strain evidence="5">GKU 128</strain>
    </source>
</reference>
<dbReference type="AlphaFoldDB" id="A0A939PET6"/>
<organism evidence="5 6">
    <name type="scientific">Actinomadura barringtoniae</name>
    <dbReference type="NCBI Taxonomy" id="1427535"/>
    <lineage>
        <taxon>Bacteria</taxon>
        <taxon>Bacillati</taxon>
        <taxon>Actinomycetota</taxon>
        <taxon>Actinomycetes</taxon>
        <taxon>Streptosporangiales</taxon>
        <taxon>Thermomonosporaceae</taxon>
        <taxon>Actinomadura</taxon>
    </lineage>
</organism>
<evidence type="ECO:0000256" key="3">
    <source>
        <dbReference type="ARBA" id="ARBA00022475"/>
    </source>
</evidence>
<comment type="similarity">
    <text evidence="2">Belongs to the LppX/LprAFG lipoprotein family.</text>
</comment>
<keyword evidence="3" id="KW-0472">Membrane</keyword>
<sequence>MIRRFAAGTAVATGLAMSLTGCLGSGGDKAGGGGGGDAIQLTAAQVLDKAAQKTSSTDSVKADMSMQGTTAQGSMNMSGTMQYRTKPDLAMSMNFSTMSMGGKSMGGMQEILVDKTMYMKMPMLQQLSQMGGNKAQMKPWLKISLAQLGQKAGLNFDQLMEQARQADPAQNTKLLTSSKDVKEVGKETIDGVSTTHYRGTYRMADAISKLSPEQRQAYEKLMAKAGGAGSQAMPFDLWVDGQQLPKKMTMSMAMTATEKMNMTMTYKDYGKPVDITAPPADQVTDMSELLKNMPGAGAGAGSGIPGA</sequence>
<dbReference type="Proteomes" id="UP000669179">
    <property type="component" value="Unassembled WGS sequence"/>
</dbReference>
<proteinExistence type="inferred from homology"/>
<dbReference type="Gene3D" id="2.50.20.20">
    <property type="match status" value="1"/>
</dbReference>
<dbReference type="InterPro" id="IPR009830">
    <property type="entry name" value="LppX/LprAFG"/>
</dbReference>
<feature type="compositionally biased region" description="Polar residues" evidence="4">
    <location>
        <begin position="66"/>
        <end position="79"/>
    </location>
</feature>
<keyword evidence="5" id="KW-0449">Lipoprotein</keyword>
<dbReference type="InterPro" id="IPR029046">
    <property type="entry name" value="LolA/LolB/LppX"/>
</dbReference>
<dbReference type="PROSITE" id="PS51257">
    <property type="entry name" value="PROKAR_LIPOPROTEIN"/>
    <property type="match status" value="1"/>
</dbReference>
<feature type="region of interest" description="Disordered" evidence="4">
    <location>
        <begin position="53"/>
        <end position="79"/>
    </location>
</feature>
<dbReference type="EMBL" id="JAGEOJ010000013">
    <property type="protein sequence ID" value="MBO2451335.1"/>
    <property type="molecule type" value="Genomic_DNA"/>
</dbReference>
<evidence type="ECO:0000313" key="5">
    <source>
        <dbReference type="EMBL" id="MBO2451335.1"/>
    </source>
</evidence>
<evidence type="ECO:0000256" key="4">
    <source>
        <dbReference type="SAM" id="MobiDB-lite"/>
    </source>
</evidence>
<gene>
    <name evidence="5" type="ORF">J4573_29875</name>
</gene>
<dbReference type="Pfam" id="PF07161">
    <property type="entry name" value="LppX_LprAFG"/>
    <property type="match status" value="1"/>
</dbReference>
<accession>A0A939PET6</accession>
<dbReference type="SUPFAM" id="SSF89392">
    <property type="entry name" value="Prokaryotic lipoproteins and lipoprotein localization factors"/>
    <property type="match status" value="1"/>
</dbReference>
<comment type="caution">
    <text evidence="5">The sequence shown here is derived from an EMBL/GenBank/DDBJ whole genome shotgun (WGS) entry which is preliminary data.</text>
</comment>
<dbReference type="GO" id="GO:0030313">
    <property type="term" value="C:cell envelope"/>
    <property type="evidence" value="ECO:0007669"/>
    <property type="project" value="UniProtKB-SubCell"/>
</dbReference>
<comment type="subcellular location">
    <subcellularLocation>
        <location evidence="1">Cell envelope</location>
    </subcellularLocation>
</comment>
<name>A0A939PET6_9ACTN</name>
<evidence type="ECO:0000313" key="6">
    <source>
        <dbReference type="Proteomes" id="UP000669179"/>
    </source>
</evidence>
<evidence type="ECO:0000256" key="2">
    <source>
        <dbReference type="ARBA" id="ARBA00009194"/>
    </source>
</evidence>
<evidence type="ECO:0000256" key="1">
    <source>
        <dbReference type="ARBA" id="ARBA00004196"/>
    </source>
</evidence>
<keyword evidence="6" id="KW-1185">Reference proteome</keyword>